<dbReference type="GO" id="GO:0003724">
    <property type="term" value="F:RNA helicase activity"/>
    <property type="evidence" value="ECO:0007669"/>
    <property type="project" value="TreeGrafter"/>
</dbReference>
<evidence type="ECO:0000259" key="6">
    <source>
        <dbReference type="PROSITE" id="PS51192"/>
    </source>
</evidence>
<dbReference type="InParanoid" id="A0A1X7TXE1"/>
<evidence type="ECO:0000256" key="4">
    <source>
        <dbReference type="ARBA" id="ARBA00022840"/>
    </source>
</evidence>
<evidence type="ECO:0000256" key="1">
    <source>
        <dbReference type="ARBA" id="ARBA00022741"/>
    </source>
</evidence>
<dbReference type="EnsemblMetazoa" id="Aqu2.1.20054_001">
    <property type="protein sequence ID" value="Aqu2.1.20054_001"/>
    <property type="gene ID" value="Aqu2.1.20054"/>
</dbReference>
<evidence type="ECO:0000256" key="5">
    <source>
        <dbReference type="SAM" id="MobiDB-lite"/>
    </source>
</evidence>
<dbReference type="PANTHER" id="PTHR47959">
    <property type="entry name" value="ATP-DEPENDENT RNA HELICASE RHLE-RELATED"/>
    <property type="match status" value="1"/>
</dbReference>
<dbReference type="Pfam" id="PF00270">
    <property type="entry name" value="DEAD"/>
    <property type="match status" value="1"/>
</dbReference>
<dbReference type="PANTHER" id="PTHR47959:SF19">
    <property type="entry name" value="NUCLEOLAR RNA HELICASE 2-A"/>
    <property type="match status" value="1"/>
</dbReference>
<dbReference type="STRING" id="400682.A0A1X7TXE1"/>
<dbReference type="GO" id="GO:0005829">
    <property type="term" value="C:cytosol"/>
    <property type="evidence" value="ECO:0007669"/>
    <property type="project" value="TreeGrafter"/>
</dbReference>
<sequence length="174" mass="19407">MSENDHMNATPMVTPTCTTSYHVSEDVHEVKRLKDANGESVKSKGEEEDEGPPPESDFKKYCISKVSRKTLKSRGITHLFPIQYKTFDPIYDNKDVIRQARTGTGKTLSFVLPLVERLLKTGSIDVSARGCFPCVLVMAPTRELANQINAEFESLSQSLSVFCIYGGVPYWPQG</sequence>
<reference evidence="7" key="2">
    <citation type="submission" date="2017-05" db="UniProtKB">
        <authorList>
            <consortium name="EnsemblMetazoa"/>
        </authorList>
    </citation>
    <scope>IDENTIFICATION</scope>
</reference>
<feature type="compositionally biased region" description="Basic and acidic residues" evidence="5">
    <location>
        <begin position="28"/>
        <end position="45"/>
    </location>
</feature>
<keyword evidence="4" id="KW-0067">ATP-binding</keyword>
<dbReference type="InterPro" id="IPR011545">
    <property type="entry name" value="DEAD/DEAH_box_helicase_dom"/>
</dbReference>
<dbReference type="GO" id="GO:0003676">
    <property type="term" value="F:nucleic acid binding"/>
    <property type="evidence" value="ECO:0007669"/>
    <property type="project" value="InterPro"/>
</dbReference>
<evidence type="ECO:0000313" key="7">
    <source>
        <dbReference type="EnsemblMetazoa" id="Aqu2.1.20054_001"/>
    </source>
</evidence>
<dbReference type="SUPFAM" id="SSF52540">
    <property type="entry name" value="P-loop containing nucleoside triphosphate hydrolases"/>
    <property type="match status" value="1"/>
</dbReference>
<dbReference type="KEGG" id="aqu:109585494"/>
<feature type="domain" description="Helicase ATP-binding" evidence="6">
    <location>
        <begin position="87"/>
        <end position="174"/>
    </location>
</feature>
<dbReference type="InterPro" id="IPR050079">
    <property type="entry name" value="DEAD_box_RNA_helicase"/>
</dbReference>
<evidence type="ECO:0000256" key="2">
    <source>
        <dbReference type="ARBA" id="ARBA00022801"/>
    </source>
</evidence>
<proteinExistence type="predicted"/>
<gene>
    <name evidence="7" type="primary">109585494</name>
</gene>
<keyword evidence="8" id="KW-1185">Reference proteome</keyword>
<feature type="region of interest" description="Disordered" evidence="5">
    <location>
        <begin position="28"/>
        <end position="58"/>
    </location>
</feature>
<dbReference type="GO" id="GO:0005524">
    <property type="term" value="F:ATP binding"/>
    <property type="evidence" value="ECO:0007669"/>
    <property type="project" value="UniProtKB-KW"/>
</dbReference>
<dbReference type="OrthoDB" id="4255at2759"/>
<protein>
    <recommendedName>
        <fullName evidence="6">Helicase ATP-binding domain-containing protein</fullName>
    </recommendedName>
</protein>
<evidence type="ECO:0000313" key="8">
    <source>
        <dbReference type="Proteomes" id="UP000007879"/>
    </source>
</evidence>
<organism evidence="7">
    <name type="scientific">Amphimedon queenslandica</name>
    <name type="common">Sponge</name>
    <dbReference type="NCBI Taxonomy" id="400682"/>
    <lineage>
        <taxon>Eukaryota</taxon>
        <taxon>Metazoa</taxon>
        <taxon>Porifera</taxon>
        <taxon>Demospongiae</taxon>
        <taxon>Heteroscleromorpha</taxon>
        <taxon>Haplosclerida</taxon>
        <taxon>Niphatidae</taxon>
        <taxon>Amphimedon</taxon>
    </lineage>
</organism>
<keyword evidence="2" id="KW-0378">Hydrolase</keyword>
<reference evidence="8" key="1">
    <citation type="journal article" date="2010" name="Nature">
        <title>The Amphimedon queenslandica genome and the evolution of animal complexity.</title>
        <authorList>
            <person name="Srivastava M."/>
            <person name="Simakov O."/>
            <person name="Chapman J."/>
            <person name="Fahey B."/>
            <person name="Gauthier M.E."/>
            <person name="Mitros T."/>
            <person name="Richards G.S."/>
            <person name="Conaco C."/>
            <person name="Dacre M."/>
            <person name="Hellsten U."/>
            <person name="Larroux C."/>
            <person name="Putnam N.H."/>
            <person name="Stanke M."/>
            <person name="Adamska M."/>
            <person name="Darling A."/>
            <person name="Degnan S.M."/>
            <person name="Oakley T.H."/>
            <person name="Plachetzki D.C."/>
            <person name="Zhai Y."/>
            <person name="Adamski M."/>
            <person name="Calcino A."/>
            <person name="Cummins S.F."/>
            <person name="Goodstein D.M."/>
            <person name="Harris C."/>
            <person name="Jackson D.J."/>
            <person name="Leys S.P."/>
            <person name="Shu S."/>
            <person name="Woodcroft B.J."/>
            <person name="Vervoort M."/>
            <person name="Kosik K.S."/>
            <person name="Manning G."/>
            <person name="Degnan B.M."/>
            <person name="Rokhsar D.S."/>
        </authorList>
    </citation>
    <scope>NUCLEOTIDE SEQUENCE [LARGE SCALE GENOMIC DNA]</scope>
</reference>
<dbReference type="GO" id="GO:0016787">
    <property type="term" value="F:hydrolase activity"/>
    <property type="evidence" value="ECO:0007669"/>
    <property type="project" value="UniProtKB-KW"/>
</dbReference>
<evidence type="ECO:0000256" key="3">
    <source>
        <dbReference type="ARBA" id="ARBA00022806"/>
    </source>
</evidence>
<dbReference type="EnsemblMetazoa" id="XM_020001595.1">
    <property type="protein sequence ID" value="XP_019857154.1"/>
    <property type="gene ID" value="LOC109585494"/>
</dbReference>
<keyword evidence="3" id="KW-0347">Helicase</keyword>
<dbReference type="Gene3D" id="3.40.50.300">
    <property type="entry name" value="P-loop containing nucleotide triphosphate hydrolases"/>
    <property type="match status" value="1"/>
</dbReference>
<dbReference type="AlphaFoldDB" id="A0A1X7TXE1"/>
<name>A0A1X7TXE1_AMPQE</name>
<dbReference type="Proteomes" id="UP000007879">
    <property type="component" value="Unassembled WGS sequence"/>
</dbReference>
<dbReference type="InterPro" id="IPR014001">
    <property type="entry name" value="Helicase_ATP-bd"/>
</dbReference>
<accession>A0A1X7TXE1</accession>
<keyword evidence="1" id="KW-0547">Nucleotide-binding</keyword>
<dbReference type="InterPro" id="IPR027417">
    <property type="entry name" value="P-loop_NTPase"/>
</dbReference>
<dbReference type="PROSITE" id="PS51192">
    <property type="entry name" value="HELICASE_ATP_BIND_1"/>
    <property type="match status" value="1"/>
</dbReference>